<feature type="domain" description="Reverse transcriptase Ty1/copia-type" evidence="2">
    <location>
        <begin position="311"/>
        <end position="553"/>
    </location>
</feature>
<evidence type="ECO:0000256" key="1">
    <source>
        <dbReference type="SAM" id="MobiDB-lite"/>
    </source>
</evidence>
<sequence length="887" mass="101311">MVKNKGLVVEAYEWDEEEVSSDDNEMTEVKVLMEHVDDENVVVSKESARNGVTINEPSSALAMAKASTSKTNSALAGKLKNVKTEDDFPLAGVMKELNDLKLQMSKNQSSYSRNNLNRSTIVKRHLKTPYEIFCGRIPNIDFLHVFGFLIYIYNHKDYLGKFNEKSNDGYFLRYSLVFKAFRVFNTRRQQTKEIYHITFDESTDAIKFTNPSVDNINIVESKRYPHDEYLHLYEPSQSDNQSDYSNHNNDDLIIDKLTITEDVQNPEPTSSPAEDTLDKHIELVNIIGDLGAGMLTRAMTKELELNQFSRYKVWTLVSVPYGKTIIGSKWVLRNKMEETGIVIKNKARLVAQGYIQQEGIDYDENFALVARLEEIRIFLAFATYMHFTVYQMDVKSTFLNGKLKEEVYVKQPQDFESNEFPNHVCKLDKALYGIKRAPRAWYETLLTFHNKYKFVRGKIDNTLFFYKTQTDVILVQIYVDDTIFGSTSTELCKQFANLMTQRYEISMMGVLNYFLGFQIKQFERGISINQEKYVMDLLKKYDINGLSVKTPMVPLNNLGPDLNSKAINETRYRGMIGSLMYLTISRPDIQFLTSLCERYQGNPKESHLIDVKRIFRKRTLVACQLLGGKLMCWSAKKQQSVAMSLAEAEYVVDAGTIRQWFPTIGYGEVVEAKGTLKKNLFPPRWSLANEVNIDYAKLIWEVIITKLNKKTREKVVPYTRFLSLLLEHKMEGYGNDNVTLIPTQVFSVHNLSLKKNQLERHPFSDHMLAIYKADVPVKHKAPNTSSYTRNKDSKGKNPGAKSGHRKQSTSSKHHRLSKIEATKCGSFIVPIGSKVGHSVKEPQSSSAMDTNSSQHSASTHVVAGLHKEDQQATSGLTSLGVTSEERS</sequence>
<reference evidence="4" key="1">
    <citation type="journal article" date="2019" name="Sci. Rep.">
        <title>Draft genome of Tanacetum cinerariifolium, the natural source of mosquito coil.</title>
        <authorList>
            <person name="Yamashiro T."/>
            <person name="Shiraishi A."/>
            <person name="Satake H."/>
            <person name="Nakayama K."/>
        </authorList>
    </citation>
    <scope>NUCLEOTIDE SEQUENCE</scope>
</reference>
<dbReference type="InterPro" id="IPR057670">
    <property type="entry name" value="SH3_retrovirus"/>
</dbReference>
<feature type="domain" description="Retroviral polymerase SH3-like" evidence="3">
    <location>
        <begin position="150"/>
        <end position="203"/>
    </location>
</feature>
<dbReference type="AlphaFoldDB" id="A0A6L2M1Y7"/>
<feature type="region of interest" description="Disordered" evidence="1">
    <location>
        <begin position="836"/>
        <end position="887"/>
    </location>
</feature>
<feature type="compositionally biased region" description="Basic residues" evidence="1">
    <location>
        <begin position="802"/>
        <end position="816"/>
    </location>
</feature>
<evidence type="ECO:0000313" key="4">
    <source>
        <dbReference type="EMBL" id="GEU66365.1"/>
    </source>
</evidence>
<dbReference type="EMBL" id="BKCJ010005369">
    <property type="protein sequence ID" value="GEU66365.1"/>
    <property type="molecule type" value="Genomic_DNA"/>
</dbReference>
<dbReference type="PANTHER" id="PTHR11439:SF495">
    <property type="entry name" value="REVERSE TRANSCRIPTASE, RNA-DEPENDENT DNA POLYMERASE-RELATED"/>
    <property type="match status" value="1"/>
</dbReference>
<dbReference type="Pfam" id="PF25597">
    <property type="entry name" value="SH3_retrovirus"/>
    <property type="match status" value="1"/>
</dbReference>
<evidence type="ECO:0000259" key="3">
    <source>
        <dbReference type="Pfam" id="PF25597"/>
    </source>
</evidence>
<feature type="compositionally biased region" description="Polar residues" evidence="1">
    <location>
        <begin position="871"/>
        <end position="881"/>
    </location>
</feature>
<proteinExistence type="predicted"/>
<dbReference type="InterPro" id="IPR043502">
    <property type="entry name" value="DNA/RNA_pol_sf"/>
</dbReference>
<dbReference type="SUPFAM" id="SSF56672">
    <property type="entry name" value="DNA/RNA polymerases"/>
    <property type="match status" value="1"/>
</dbReference>
<name>A0A6L2M1Y7_TANCI</name>
<feature type="region of interest" description="Disordered" evidence="1">
    <location>
        <begin position="780"/>
        <end position="817"/>
    </location>
</feature>
<dbReference type="PANTHER" id="PTHR11439">
    <property type="entry name" value="GAG-POL-RELATED RETROTRANSPOSON"/>
    <property type="match status" value="1"/>
</dbReference>
<feature type="compositionally biased region" description="Polar residues" evidence="1">
    <location>
        <begin position="841"/>
        <end position="859"/>
    </location>
</feature>
<protein>
    <submittedName>
        <fullName evidence="4">Uncharacterized protein</fullName>
    </submittedName>
</protein>
<comment type="caution">
    <text evidence="4">The sequence shown here is derived from an EMBL/GenBank/DDBJ whole genome shotgun (WGS) entry which is preliminary data.</text>
</comment>
<gene>
    <name evidence="4" type="ORF">Tci_038343</name>
</gene>
<dbReference type="Pfam" id="PF07727">
    <property type="entry name" value="RVT_2"/>
    <property type="match status" value="1"/>
</dbReference>
<evidence type="ECO:0000259" key="2">
    <source>
        <dbReference type="Pfam" id="PF07727"/>
    </source>
</evidence>
<organism evidence="4">
    <name type="scientific">Tanacetum cinerariifolium</name>
    <name type="common">Dalmatian daisy</name>
    <name type="synonym">Chrysanthemum cinerariifolium</name>
    <dbReference type="NCBI Taxonomy" id="118510"/>
    <lineage>
        <taxon>Eukaryota</taxon>
        <taxon>Viridiplantae</taxon>
        <taxon>Streptophyta</taxon>
        <taxon>Embryophyta</taxon>
        <taxon>Tracheophyta</taxon>
        <taxon>Spermatophyta</taxon>
        <taxon>Magnoliopsida</taxon>
        <taxon>eudicotyledons</taxon>
        <taxon>Gunneridae</taxon>
        <taxon>Pentapetalae</taxon>
        <taxon>asterids</taxon>
        <taxon>campanulids</taxon>
        <taxon>Asterales</taxon>
        <taxon>Asteraceae</taxon>
        <taxon>Asteroideae</taxon>
        <taxon>Anthemideae</taxon>
        <taxon>Anthemidinae</taxon>
        <taxon>Tanacetum</taxon>
    </lineage>
</organism>
<accession>A0A6L2M1Y7</accession>
<dbReference type="InterPro" id="IPR013103">
    <property type="entry name" value="RVT_2"/>
</dbReference>